<evidence type="ECO:0000259" key="5">
    <source>
        <dbReference type="PROSITE" id="PS50887"/>
    </source>
</evidence>
<evidence type="ECO:0000313" key="6">
    <source>
        <dbReference type="EMBL" id="AIY41838.1"/>
    </source>
</evidence>
<dbReference type="InterPro" id="IPR035919">
    <property type="entry name" value="EAL_sf"/>
</dbReference>
<dbReference type="InterPro" id="IPR052155">
    <property type="entry name" value="Biofilm_reg_signaling"/>
</dbReference>
<dbReference type="Pfam" id="PF08448">
    <property type="entry name" value="PAS_4"/>
    <property type="match status" value="1"/>
</dbReference>
<organism evidence="6 7">
    <name type="scientific">Collimonas arenae</name>
    <dbReference type="NCBI Taxonomy" id="279058"/>
    <lineage>
        <taxon>Bacteria</taxon>
        <taxon>Pseudomonadati</taxon>
        <taxon>Pseudomonadota</taxon>
        <taxon>Betaproteobacteria</taxon>
        <taxon>Burkholderiales</taxon>
        <taxon>Oxalobacteraceae</taxon>
        <taxon>Collimonas</taxon>
    </lineage>
</organism>
<dbReference type="PROSITE" id="PS50883">
    <property type="entry name" value="EAL"/>
    <property type="match status" value="1"/>
</dbReference>
<dbReference type="FunFam" id="3.30.70.270:FF:000001">
    <property type="entry name" value="Diguanylate cyclase domain protein"/>
    <property type="match status" value="1"/>
</dbReference>
<dbReference type="CDD" id="cd01948">
    <property type="entry name" value="EAL"/>
    <property type="match status" value="1"/>
</dbReference>
<sequence>MQRLKKFLTLDGGLRWIKVILPFLAIVALMVGLLAFSMNILSSVRAFVGGESLWSKAQKEAVFHLNQYAVTQSDADYQKVLKALAVPMGDQRARDELDKPNPDMEVVRQGFLAGGNHPDDIDGIISLYRNFKNFSLLAEPVANWKIGDGLIQQLSLEASRLHTAIAAGNPDPVAMIASIARIREIDARLTPLELRFSASLGESSRSVQRLLLFATLAIAIALMIFGSWISRFILIKSDQFKEALKISEERLQLAMLGSNDGLWDWDIQADNIYYSPRLKELLGYTLEDDEPTPLQFLNCIYPSDLDAVRAKLTSHLHDNSPCDIEFRVVTKSGELRWVRSCAQSTSNSAGKPVRMAGSFTDITARKRSEEQLYAAKERAQVTLESIGEAVITLSTDGLVEYLNPTAEILTRWTLASARGLPLEKILNVVGEASGNRVPDLIHQILDNSMPVDNASNLLLVCDDGSEVAVNLSAEPIRNLSGETIGTVLVLHDVSKDREYAAQLSYQASHDELTGLINRREFERRLTVAMITSRDQQRQHAVLYLDLDQFKVVNDTCGHAAGDELIRQVSVLLKQRLRDTDTIARLGGDEFGVLLENCPVEHSLRIAEGLRQTVADFQFVWSNKPFSIGVSIGLINMAGEMHTLGQIMSAVDAACYLAKEKGRNRVHEYRLDDSELSIRHGEMEWITRINEALTHERFCLFSQEIVALGQKTSHGVHFEILLRMLDKDDNLVLPMVFIPAAERYNLMPAIDRWVVATVFATLAKMKKQGRGLDIQTCAINLSGTSIGDNNFLHFVQEQQVKFGITPEIICFEITETSAIANFAKAAHFIQELRSMGYRFALDDFGAGMSSFAYLKNLPVDFIKIDGGFVKDMLNSPTDYAMVEAINKIGHLMGKQTIAEFAVNERIIGTLTEIGVDFAQGYGIGRPEAFGLGADKSLLNTGW</sequence>
<dbReference type="SUPFAM" id="SSF55785">
    <property type="entry name" value="PYP-like sensor domain (PAS domain)"/>
    <property type="match status" value="2"/>
</dbReference>
<feature type="transmembrane region" description="Helical" evidence="1">
    <location>
        <begin position="20"/>
        <end position="41"/>
    </location>
</feature>
<evidence type="ECO:0000259" key="3">
    <source>
        <dbReference type="PROSITE" id="PS50113"/>
    </source>
</evidence>
<dbReference type="InterPro" id="IPR043128">
    <property type="entry name" value="Rev_trsase/Diguanyl_cyclase"/>
</dbReference>
<evidence type="ECO:0000256" key="1">
    <source>
        <dbReference type="SAM" id="Phobius"/>
    </source>
</evidence>
<dbReference type="InterPro" id="IPR000700">
    <property type="entry name" value="PAS-assoc_C"/>
</dbReference>
<name>A0A0A1FAS6_9BURK</name>
<dbReference type="KEGG" id="care:LT85_2680"/>
<keyword evidence="1" id="KW-0472">Membrane</keyword>
<dbReference type="Pfam" id="PF00563">
    <property type="entry name" value="EAL"/>
    <property type="match status" value="1"/>
</dbReference>
<evidence type="ECO:0000259" key="4">
    <source>
        <dbReference type="PROSITE" id="PS50883"/>
    </source>
</evidence>
<dbReference type="InterPro" id="IPR000014">
    <property type="entry name" value="PAS"/>
</dbReference>
<dbReference type="NCBIfam" id="TIGR00229">
    <property type="entry name" value="sensory_box"/>
    <property type="match status" value="2"/>
</dbReference>
<dbReference type="Gene3D" id="3.30.70.270">
    <property type="match status" value="1"/>
</dbReference>
<dbReference type="STRING" id="279058.LT85_2680"/>
<feature type="domain" description="PAS" evidence="2">
    <location>
        <begin position="375"/>
        <end position="448"/>
    </location>
</feature>
<feature type="domain" description="PAC" evidence="3">
    <location>
        <begin position="453"/>
        <end position="505"/>
    </location>
</feature>
<feature type="transmembrane region" description="Helical" evidence="1">
    <location>
        <begin position="210"/>
        <end position="229"/>
    </location>
</feature>
<dbReference type="EMBL" id="CP009962">
    <property type="protein sequence ID" value="AIY41838.1"/>
    <property type="molecule type" value="Genomic_DNA"/>
</dbReference>
<dbReference type="SMART" id="SM00052">
    <property type="entry name" value="EAL"/>
    <property type="match status" value="1"/>
</dbReference>
<dbReference type="GO" id="GO:0003824">
    <property type="term" value="F:catalytic activity"/>
    <property type="evidence" value="ECO:0007669"/>
    <property type="project" value="UniProtKB-ARBA"/>
</dbReference>
<dbReference type="SUPFAM" id="SSF55073">
    <property type="entry name" value="Nucleotide cyclase"/>
    <property type="match status" value="1"/>
</dbReference>
<dbReference type="InterPro" id="IPR035965">
    <property type="entry name" value="PAS-like_dom_sf"/>
</dbReference>
<dbReference type="Pfam" id="PF08447">
    <property type="entry name" value="PAS_3"/>
    <property type="match status" value="1"/>
</dbReference>
<feature type="domain" description="EAL" evidence="4">
    <location>
        <begin position="681"/>
        <end position="939"/>
    </location>
</feature>
<dbReference type="InterPro" id="IPR029787">
    <property type="entry name" value="Nucleotide_cyclase"/>
</dbReference>
<keyword evidence="1" id="KW-1133">Transmembrane helix</keyword>
<keyword evidence="7" id="KW-1185">Reference proteome</keyword>
<dbReference type="CDD" id="cd01949">
    <property type="entry name" value="GGDEF"/>
    <property type="match status" value="1"/>
</dbReference>
<feature type="domain" description="PAS" evidence="2">
    <location>
        <begin position="247"/>
        <end position="319"/>
    </location>
</feature>
<accession>A0A0A1FAS6</accession>
<gene>
    <name evidence="6" type="ORF">LT85_2680</name>
</gene>
<proteinExistence type="predicted"/>
<dbReference type="InterPro" id="IPR013655">
    <property type="entry name" value="PAS_fold_3"/>
</dbReference>
<dbReference type="Pfam" id="PF00990">
    <property type="entry name" value="GGDEF"/>
    <property type="match status" value="1"/>
</dbReference>
<keyword evidence="1" id="KW-0812">Transmembrane</keyword>
<dbReference type="PANTHER" id="PTHR44757">
    <property type="entry name" value="DIGUANYLATE CYCLASE DGCP"/>
    <property type="match status" value="1"/>
</dbReference>
<dbReference type="PROSITE" id="PS50887">
    <property type="entry name" value="GGDEF"/>
    <property type="match status" value="1"/>
</dbReference>
<dbReference type="CDD" id="cd00130">
    <property type="entry name" value="PAS"/>
    <property type="match status" value="2"/>
</dbReference>
<feature type="domain" description="PAC" evidence="3">
    <location>
        <begin position="322"/>
        <end position="374"/>
    </location>
</feature>
<feature type="domain" description="GGDEF" evidence="5">
    <location>
        <begin position="537"/>
        <end position="670"/>
    </location>
</feature>
<dbReference type="InterPro" id="IPR001610">
    <property type="entry name" value="PAC"/>
</dbReference>
<dbReference type="PROSITE" id="PS50113">
    <property type="entry name" value="PAC"/>
    <property type="match status" value="2"/>
</dbReference>
<dbReference type="Gene3D" id="3.30.450.20">
    <property type="entry name" value="PAS domain"/>
    <property type="match status" value="2"/>
</dbReference>
<dbReference type="SUPFAM" id="SSF141868">
    <property type="entry name" value="EAL domain-like"/>
    <property type="match status" value="1"/>
</dbReference>
<dbReference type="Proteomes" id="UP000030302">
    <property type="component" value="Chromosome"/>
</dbReference>
<dbReference type="InterPro" id="IPR000160">
    <property type="entry name" value="GGDEF_dom"/>
</dbReference>
<dbReference type="SMART" id="SM00086">
    <property type="entry name" value="PAC"/>
    <property type="match status" value="2"/>
</dbReference>
<dbReference type="InterPro" id="IPR001633">
    <property type="entry name" value="EAL_dom"/>
</dbReference>
<dbReference type="PANTHER" id="PTHR44757:SF4">
    <property type="entry name" value="DIGUANYLATE CYCLASE DGCE-RELATED"/>
    <property type="match status" value="1"/>
</dbReference>
<dbReference type="Gene3D" id="3.20.20.450">
    <property type="entry name" value="EAL domain"/>
    <property type="match status" value="1"/>
</dbReference>
<dbReference type="HOGENOM" id="CLU_000445_70_54_4"/>
<dbReference type="NCBIfam" id="TIGR00254">
    <property type="entry name" value="GGDEF"/>
    <property type="match status" value="1"/>
</dbReference>
<protein>
    <submittedName>
        <fullName evidence="6">Diguanylate cyclase/phosphodiesterase (GGDEF &amp; EAL domains) with PAS/PAC sensor</fullName>
    </submittedName>
</protein>
<dbReference type="AlphaFoldDB" id="A0A0A1FAS6"/>
<evidence type="ECO:0000259" key="2">
    <source>
        <dbReference type="PROSITE" id="PS50112"/>
    </source>
</evidence>
<dbReference type="InterPro" id="IPR013656">
    <property type="entry name" value="PAS_4"/>
</dbReference>
<dbReference type="SMART" id="SM00267">
    <property type="entry name" value="GGDEF"/>
    <property type="match status" value="1"/>
</dbReference>
<dbReference type="SMART" id="SM00091">
    <property type="entry name" value="PAS"/>
    <property type="match status" value="2"/>
</dbReference>
<reference evidence="7" key="1">
    <citation type="journal article" date="2014" name="Soil Biol. Biochem.">
        <title>Structure and function of bacterial communities in ageing soils: Insights from the Mendocino ecological staircase.</title>
        <authorList>
            <person name="Uroz S."/>
            <person name="Tech J.J."/>
            <person name="Sawaya N.A."/>
            <person name="Frey-Klett P."/>
            <person name="Leveau J.H.J."/>
        </authorList>
    </citation>
    <scope>NUCLEOTIDE SEQUENCE [LARGE SCALE GENOMIC DNA]</scope>
    <source>
        <strain evidence="7">Cal35</strain>
    </source>
</reference>
<evidence type="ECO:0000313" key="7">
    <source>
        <dbReference type="Proteomes" id="UP000030302"/>
    </source>
</evidence>
<dbReference type="PROSITE" id="PS50112">
    <property type="entry name" value="PAS"/>
    <property type="match status" value="2"/>
</dbReference>